<dbReference type="GO" id="GO:0003911">
    <property type="term" value="F:DNA ligase (NAD+) activity"/>
    <property type="evidence" value="ECO:0007669"/>
    <property type="project" value="UniProtKB-UniRule"/>
</dbReference>
<evidence type="ECO:0000256" key="11">
    <source>
        <dbReference type="ARBA" id="ARBA00023204"/>
    </source>
</evidence>
<keyword evidence="12 15" id="KW-0464">Manganese</keyword>
<evidence type="ECO:0000259" key="17">
    <source>
        <dbReference type="PROSITE" id="PS50172"/>
    </source>
</evidence>
<dbReference type="InterPro" id="IPR004149">
    <property type="entry name" value="Znf_DNAligase_C4"/>
</dbReference>
<evidence type="ECO:0000256" key="8">
    <source>
        <dbReference type="ARBA" id="ARBA00022833"/>
    </source>
</evidence>
<keyword evidence="11 15" id="KW-0234">DNA repair</keyword>
<evidence type="ECO:0000256" key="6">
    <source>
        <dbReference type="ARBA" id="ARBA00022723"/>
    </source>
</evidence>
<dbReference type="SMART" id="SM00292">
    <property type="entry name" value="BRCT"/>
    <property type="match status" value="1"/>
</dbReference>
<proteinExistence type="inferred from homology"/>
<dbReference type="FunFam" id="2.40.50.140:FF:000012">
    <property type="entry name" value="DNA ligase"/>
    <property type="match status" value="1"/>
</dbReference>
<dbReference type="GO" id="GO:0005829">
    <property type="term" value="C:cytosol"/>
    <property type="evidence" value="ECO:0007669"/>
    <property type="project" value="TreeGrafter"/>
</dbReference>
<keyword evidence="5 15" id="KW-0235">DNA replication</keyword>
<dbReference type="NCBIfam" id="NF005932">
    <property type="entry name" value="PRK07956.1"/>
    <property type="match status" value="1"/>
</dbReference>
<dbReference type="Pfam" id="PF01653">
    <property type="entry name" value="DNA_ligase_aden"/>
    <property type="match status" value="1"/>
</dbReference>
<dbReference type="Proteomes" id="UP000217076">
    <property type="component" value="Unassembled WGS sequence"/>
</dbReference>
<dbReference type="FunFam" id="3.30.470.30:FF:000001">
    <property type="entry name" value="DNA ligase"/>
    <property type="match status" value="1"/>
</dbReference>
<evidence type="ECO:0000256" key="2">
    <source>
        <dbReference type="ARBA" id="ARBA00012722"/>
    </source>
</evidence>
<reference evidence="19" key="1">
    <citation type="submission" date="2016-10" db="EMBL/GenBank/DDBJ databases">
        <authorList>
            <person name="Varghese N."/>
            <person name="Submissions S."/>
        </authorList>
    </citation>
    <scope>NUCLEOTIDE SEQUENCE [LARGE SCALE GENOMIC DNA]</scope>
    <source>
        <strain evidence="19">930I</strain>
    </source>
</reference>
<dbReference type="InterPro" id="IPR013839">
    <property type="entry name" value="DNAligase_adenylation"/>
</dbReference>
<dbReference type="Pfam" id="PF03119">
    <property type="entry name" value="DNA_ligase_ZBD"/>
    <property type="match status" value="1"/>
</dbReference>
<feature type="binding site" evidence="15">
    <location>
        <position position="189"/>
    </location>
    <ligand>
        <name>NAD(+)</name>
        <dbReference type="ChEBI" id="CHEBI:57540"/>
    </ligand>
</feature>
<dbReference type="AlphaFoldDB" id="A0A1G7UAD9"/>
<dbReference type="SMART" id="SM00532">
    <property type="entry name" value="LIGANc"/>
    <property type="match status" value="1"/>
</dbReference>
<dbReference type="RefSeq" id="WP_092614196.1">
    <property type="nucleotide sequence ID" value="NZ_FNCV01000001.1"/>
</dbReference>
<evidence type="ECO:0000313" key="18">
    <source>
        <dbReference type="EMBL" id="SDG44414.1"/>
    </source>
</evidence>
<dbReference type="SUPFAM" id="SSF50249">
    <property type="entry name" value="Nucleic acid-binding proteins"/>
    <property type="match status" value="1"/>
</dbReference>
<evidence type="ECO:0000256" key="5">
    <source>
        <dbReference type="ARBA" id="ARBA00022705"/>
    </source>
</evidence>
<dbReference type="InterPro" id="IPR036420">
    <property type="entry name" value="BRCT_dom_sf"/>
</dbReference>
<evidence type="ECO:0000256" key="1">
    <source>
        <dbReference type="ARBA" id="ARBA00004067"/>
    </source>
</evidence>
<comment type="function">
    <text evidence="1 15">DNA ligase that catalyzes the formation of phosphodiester linkages between 5'-phosphoryl and 3'-hydroxyl groups in double-stranded DNA using NAD as a coenzyme and as the energy source for the reaction. It is essential for DNA replication and repair of damaged DNA.</text>
</comment>
<dbReference type="InterPro" id="IPR010994">
    <property type="entry name" value="RuvA_2-like"/>
</dbReference>
<dbReference type="Pfam" id="PF03120">
    <property type="entry name" value="OB_DNA_ligase"/>
    <property type="match status" value="1"/>
</dbReference>
<keyword evidence="9 15" id="KW-0460">Magnesium</keyword>
<feature type="binding site" evidence="15">
    <location>
        <position position="152"/>
    </location>
    <ligand>
        <name>NAD(+)</name>
        <dbReference type="ChEBI" id="CHEBI:57540"/>
    </ligand>
</feature>
<dbReference type="InterPro" id="IPR004150">
    <property type="entry name" value="NAD_DNA_ligase_OB"/>
</dbReference>
<dbReference type="PANTHER" id="PTHR23389:SF9">
    <property type="entry name" value="DNA LIGASE"/>
    <property type="match status" value="1"/>
</dbReference>
<feature type="binding site" evidence="15">
    <location>
        <position position="305"/>
    </location>
    <ligand>
        <name>NAD(+)</name>
        <dbReference type="ChEBI" id="CHEBI:57540"/>
    </ligand>
</feature>
<feature type="region of interest" description="Disordered" evidence="16">
    <location>
        <begin position="207"/>
        <end position="226"/>
    </location>
</feature>
<feature type="binding site" evidence="15">
    <location>
        <begin position="46"/>
        <end position="50"/>
    </location>
    <ligand>
        <name>NAD(+)</name>
        <dbReference type="ChEBI" id="CHEBI:57540"/>
    </ligand>
</feature>
<dbReference type="STRING" id="83401.SAMN05421742_101264"/>
<feature type="domain" description="BRCT" evidence="17">
    <location>
        <begin position="619"/>
        <end position="698"/>
    </location>
</feature>
<keyword evidence="7 15" id="KW-0227">DNA damage</keyword>
<dbReference type="InterPro" id="IPR001679">
    <property type="entry name" value="DNA_ligase"/>
</dbReference>
<feature type="binding site" evidence="15">
    <location>
        <position position="423"/>
    </location>
    <ligand>
        <name>Zn(2+)</name>
        <dbReference type="ChEBI" id="CHEBI:29105"/>
    </ligand>
</feature>
<feature type="active site" description="N6-AMP-lysine intermediate" evidence="15">
    <location>
        <position position="131"/>
    </location>
</feature>
<comment type="cofactor">
    <cofactor evidence="15">
        <name>Mg(2+)</name>
        <dbReference type="ChEBI" id="CHEBI:18420"/>
    </cofactor>
    <cofactor evidence="15">
        <name>Mn(2+)</name>
        <dbReference type="ChEBI" id="CHEBI:29035"/>
    </cofactor>
</comment>
<feature type="binding site" evidence="15">
    <location>
        <begin position="95"/>
        <end position="96"/>
    </location>
    <ligand>
        <name>NAD(+)</name>
        <dbReference type="ChEBI" id="CHEBI:57540"/>
    </ligand>
</feature>
<dbReference type="Gene3D" id="3.30.470.30">
    <property type="entry name" value="DNA ligase/mRNA capping enzyme"/>
    <property type="match status" value="1"/>
</dbReference>
<organism evidence="18 19">
    <name type="scientific">Roseospirillum parvum</name>
    <dbReference type="NCBI Taxonomy" id="83401"/>
    <lineage>
        <taxon>Bacteria</taxon>
        <taxon>Pseudomonadati</taxon>
        <taxon>Pseudomonadota</taxon>
        <taxon>Alphaproteobacteria</taxon>
        <taxon>Rhodospirillales</taxon>
        <taxon>Rhodospirillaceae</taxon>
        <taxon>Roseospirillum</taxon>
    </lineage>
</organism>
<evidence type="ECO:0000256" key="10">
    <source>
        <dbReference type="ARBA" id="ARBA00023027"/>
    </source>
</evidence>
<keyword evidence="19" id="KW-1185">Reference proteome</keyword>
<dbReference type="EMBL" id="FNCV01000001">
    <property type="protein sequence ID" value="SDG44414.1"/>
    <property type="molecule type" value="Genomic_DNA"/>
</dbReference>
<name>A0A1G7UAD9_9PROT</name>
<evidence type="ECO:0000313" key="19">
    <source>
        <dbReference type="Proteomes" id="UP000217076"/>
    </source>
</evidence>
<comment type="caution">
    <text evidence="15">Lacks conserved residue(s) required for the propagation of feature annotation.</text>
</comment>
<evidence type="ECO:0000256" key="16">
    <source>
        <dbReference type="SAM" id="MobiDB-lite"/>
    </source>
</evidence>
<keyword evidence="10 15" id="KW-0520">NAD</keyword>
<dbReference type="Gene3D" id="3.40.50.10190">
    <property type="entry name" value="BRCT domain"/>
    <property type="match status" value="1"/>
</dbReference>
<evidence type="ECO:0000256" key="4">
    <source>
        <dbReference type="ARBA" id="ARBA00022598"/>
    </source>
</evidence>
<dbReference type="SUPFAM" id="SSF47781">
    <property type="entry name" value="RuvA domain 2-like"/>
    <property type="match status" value="1"/>
</dbReference>
<feature type="binding site" evidence="15">
    <location>
        <position position="129"/>
    </location>
    <ligand>
        <name>NAD(+)</name>
        <dbReference type="ChEBI" id="CHEBI:57540"/>
    </ligand>
</feature>
<dbReference type="NCBIfam" id="TIGR00575">
    <property type="entry name" value="dnlj"/>
    <property type="match status" value="1"/>
</dbReference>
<feature type="binding site" evidence="15">
    <location>
        <position position="426"/>
    </location>
    <ligand>
        <name>Zn(2+)</name>
        <dbReference type="ChEBI" id="CHEBI:29105"/>
    </ligand>
</feature>
<dbReference type="Gene3D" id="1.10.287.610">
    <property type="entry name" value="Helix hairpin bin"/>
    <property type="match status" value="1"/>
</dbReference>
<keyword evidence="6 15" id="KW-0479">Metal-binding</keyword>
<gene>
    <name evidence="15" type="primary">ligA</name>
    <name evidence="18" type="ORF">SAMN05421742_101264</name>
</gene>
<dbReference type="CDD" id="cd00114">
    <property type="entry name" value="LIGANc"/>
    <property type="match status" value="1"/>
</dbReference>
<dbReference type="SUPFAM" id="SSF52113">
    <property type="entry name" value="BRCT domain"/>
    <property type="match status" value="1"/>
</dbReference>
<sequence length="698" mass="75411">MSAAPTDPPPEDLTPDQAAAELARLAAEIAAHDAAYHQHDAPTVSDAEYDRLKARNAALEARFPELIRADSPRHKVGAPPAAGFAEVRHRVPMLSLDNAFDGADVAEFLARIRRFLKLDPDTPVDILAEPKIDGLSVAVRYERGRMVQAATRGDGRTGEDVTANLATLEGLPERLCTDTPPEVLEVRGEVYMTRDAFLALNQRQQAEGGRSFANPRNAAAGSLRQKDPEITRARPLSAFFYAWGEVVGLAFESHHQYLETLAAYGLPTNPLARRCQGVEALLAFHAELADQRASLPYDIDGIVYKVDRVDWQKRLGEVSRAPRWAIAHKFPAEQARTVLRDITVQVGRTGVLTPVAELAPVTVGGVVVGRATLHNEDYIADKDIRVGDTVTIQRAGDVIPQVLAVVPEARPADAQPFRMPDHCPRCGSETVRESGQAARRCTGGLVCPAQAVERLKHFVGRQAFDIEGLGAKHIESFWSDGLLASPADIFRLDADRLAGREGWKETSITNLLNAIAARRTISLERFIHALGIPQVGRATARRLAESYGSLTALRAALTQAAEPDTDTGARTRAELLDIEDIGPAVADELVGFFHEPNNRALLDDLADLLTIEPWQAPEAADSPLAGLTVVFTGSLETMSRDEAKSRAEALGARTATGISKKTDLVVAGPGAGSKRKKAEDLGIEVIDEAAFLARLGEA</sequence>
<dbReference type="SUPFAM" id="SSF56091">
    <property type="entry name" value="DNA ligase/mRNA capping enzyme, catalytic domain"/>
    <property type="match status" value="1"/>
</dbReference>
<dbReference type="InterPro" id="IPR001357">
    <property type="entry name" value="BRCT_dom"/>
</dbReference>
<dbReference type="PROSITE" id="PS50172">
    <property type="entry name" value="BRCT"/>
    <property type="match status" value="1"/>
</dbReference>
<dbReference type="GO" id="GO:0006260">
    <property type="term" value="P:DNA replication"/>
    <property type="evidence" value="ECO:0007669"/>
    <property type="project" value="UniProtKB-KW"/>
</dbReference>
<feature type="binding site" evidence="15">
    <location>
        <position position="329"/>
    </location>
    <ligand>
        <name>NAD(+)</name>
        <dbReference type="ChEBI" id="CHEBI:57540"/>
    </ligand>
</feature>
<evidence type="ECO:0000256" key="7">
    <source>
        <dbReference type="ARBA" id="ARBA00022763"/>
    </source>
</evidence>
<dbReference type="PANTHER" id="PTHR23389">
    <property type="entry name" value="CHROMOSOME TRANSMISSION FIDELITY FACTOR 18"/>
    <property type="match status" value="1"/>
</dbReference>
<dbReference type="EC" id="6.5.1.2" evidence="2 15"/>
<dbReference type="InterPro" id="IPR012340">
    <property type="entry name" value="NA-bd_OB-fold"/>
</dbReference>
<dbReference type="Gene3D" id="2.40.50.140">
    <property type="entry name" value="Nucleic acid-binding proteins"/>
    <property type="match status" value="1"/>
</dbReference>
<dbReference type="Gene3D" id="6.20.10.30">
    <property type="match status" value="1"/>
</dbReference>
<feature type="binding site" evidence="15">
    <location>
        <position position="447"/>
    </location>
    <ligand>
        <name>Zn(2+)</name>
        <dbReference type="ChEBI" id="CHEBI:29105"/>
    </ligand>
</feature>
<comment type="similarity">
    <text evidence="14 15">Belongs to the NAD-dependent DNA ligase family. LigA subfamily.</text>
</comment>
<evidence type="ECO:0000256" key="9">
    <source>
        <dbReference type="ARBA" id="ARBA00022842"/>
    </source>
</evidence>
<evidence type="ECO:0000256" key="3">
    <source>
        <dbReference type="ARBA" id="ARBA00013308"/>
    </source>
</evidence>
<dbReference type="PROSITE" id="PS01056">
    <property type="entry name" value="DNA_LIGASE_N2"/>
    <property type="match status" value="1"/>
</dbReference>
<dbReference type="Pfam" id="PF00533">
    <property type="entry name" value="BRCT"/>
    <property type="match status" value="1"/>
</dbReference>
<dbReference type="Gene3D" id="1.10.150.20">
    <property type="entry name" value="5' to 3' exonuclease, C-terminal subdomain"/>
    <property type="match status" value="2"/>
</dbReference>
<dbReference type="PIRSF" id="PIRSF001604">
    <property type="entry name" value="LigA"/>
    <property type="match status" value="1"/>
</dbReference>
<dbReference type="InterPro" id="IPR041663">
    <property type="entry name" value="DisA/LigA_HHH"/>
</dbReference>
<dbReference type="HAMAP" id="MF_01588">
    <property type="entry name" value="DNA_ligase_A"/>
    <property type="match status" value="1"/>
</dbReference>
<protein>
    <recommendedName>
        <fullName evidence="3 15">DNA ligase</fullName>
        <ecNumber evidence="2 15">6.5.1.2</ecNumber>
    </recommendedName>
    <alternativeName>
        <fullName evidence="15">Polydeoxyribonucleotide synthase [NAD(+)]</fullName>
    </alternativeName>
</protein>
<dbReference type="InterPro" id="IPR013840">
    <property type="entry name" value="DNAligase_N"/>
</dbReference>
<dbReference type="Pfam" id="PF12826">
    <property type="entry name" value="HHH_2"/>
    <property type="match status" value="1"/>
</dbReference>
<evidence type="ECO:0000256" key="12">
    <source>
        <dbReference type="ARBA" id="ARBA00023211"/>
    </source>
</evidence>
<evidence type="ECO:0000256" key="13">
    <source>
        <dbReference type="ARBA" id="ARBA00034005"/>
    </source>
</evidence>
<accession>A0A1G7UAD9</accession>
<dbReference type="InterPro" id="IPR033136">
    <property type="entry name" value="DNA_ligase_CS"/>
</dbReference>
<dbReference type="CDD" id="cd17748">
    <property type="entry name" value="BRCT_DNA_ligase_like"/>
    <property type="match status" value="1"/>
</dbReference>
<dbReference type="GO" id="GO:0006281">
    <property type="term" value="P:DNA repair"/>
    <property type="evidence" value="ECO:0007669"/>
    <property type="project" value="UniProtKB-KW"/>
</dbReference>
<evidence type="ECO:0000256" key="15">
    <source>
        <dbReference type="HAMAP-Rule" id="MF_01588"/>
    </source>
</evidence>
<dbReference type="GO" id="GO:0046872">
    <property type="term" value="F:metal ion binding"/>
    <property type="evidence" value="ECO:0007669"/>
    <property type="project" value="UniProtKB-KW"/>
</dbReference>
<evidence type="ECO:0000256" key="14">
    <source>
        <dbReference type="ARBA" id="ARBA00060881"/>
    </source>
</evidence>
<keyword evidence="8 15" id="KW-0862">Zinc</keyword>
<comment type="catalytic activity">
    <reaction evidence="13 15">
        <text>NAD(+) + (deoxyribonucleotide)n-3'-hydroxyl + 5'-phospho-(deoxyribonucleotide)m = (deoxyribonucleotide)n+m + AMP + beta-nicotinamide D-nucleotide.</text>
        <dbReference type="EC" id="6.5.1.2"/>
    </reaction>
</comment>
<keyword evidence="4 15" id="KW-0436">Ligase</keyword>